<dbReference type="Proteomes" id="UP001500325">
    <property type="component" value="Unassembled WGS sequence"/>
</dbReference>
<sequence length="67" mass="6973">MPPTSLTRLLASQGGLITLQQAAALGISGQAVRRRVAGGAWQKLAPRVYLAHGSADDPVVRLRVAAL</sequence>
<evidence type="ECO:0000313" key="2">
    <source>
        <dbReference type="EMBL" id="GAA4706783.1"/>
    </source>
</evidence>
<dbReference type="InterPro" id="IPR025159">
    <property type="entry name" value="AbiEi_N"/>
</dbReference>
<comment type="caution">
    <text evidence="2">The sequence shown here is derived from an EMBL/GenBank/DDBJ whole genome shotgun (WGS) entry which is preliminary data.</text>
</comment>
<proteinExistence type="predicted"/>
<name>A0ABP8XF06_9PSEU</name>
<dbReference type="EMBL" id="BAABIC010000023">
    <property type="protein sequence ID" value="GAA4706783.1"/>
    <property type="molecule type" value="Genomic_DNA"/>
</dbReference>
<reference evidence="3" key="1">
    <citation type="journal article" date="2019" name="Int. J. Syst. Evol. Microbiol.">
        <title>The Global Catalogue of Microorganisms (GCM) 10K type strain sequencing project: providing services to taxonomists for standard genome sequencing and annotation.</title>
        <authorList>
            <consortium name="The Broad Institute Genomics Platform"/>
            <consortium name="The Broad Institute Genome Sequencing Center for Infectious Disease"/>
            <person name="Wu L."/>
            <person name="Ma J."/>
        </authorList>
    </citation>
    <scope>NUCLEOTIDE SEQUENCE [LARGE SCALE GENOMIC DNA]</scope>
    <source>
        <strain evidence="3">JCM 18055</strain>
    </source>
</reference>
<accession>A0ABP8XF06</accession>
<evidence type="ECO:0000313" key="3">
    <source>
        <dbReference type="Proteomes" id="UP001500325"/>
    </source>
</evidence>
<dbReference type="RefSeq" id="WP_345383597.1">
    <property type="nucleotide sequence ID" value="NZ_BAABIC010000023.1"/>
</dbReference>
<dbReference type="Pfam" id="PF13338">
    <property type="entry name" value="AbiEi_4"/>
    <property type="match status" value="1"/>
</dbReference>
<keyword evidence="3" id="KW-1185">Reference proteome</keyword>
<evidence type="ECO:0000259" key="1">
    <source>
        <dbReference type="Pfam" id="PF13338"/>
    </source>
</evidence>
<protein>
    <recommendedName>
        <fullName evidence="1">AbiEi antitoxin N-terminal domain-containing protein</fullName>
    </recommendedName>
</protein>
<organism evidence="2 3">
    <name type="scientific">Pseudonocardia yuanmonensis</name>
    <dbReference type="NCBI Taxonomy" id="1095914"/>
    <lineage>
        <taxon>Bacteria</taxon>
        <taxon>Bacillati</taxon>
        <taxon>Actinomycetota</taxon>
        <taxon>Actinomycetes</taxon>
        <taxon>Pseudonocardiales</taxon>
        <taxon>Pseudonocardiaceae</taxon>
        <taxon>Pseudonocardia</taxon>
    </lineage>
</organism>
<gene>
    <name evidence="2" type="ORF">GCM10023215_54260</name>
</gene>
<feature type="domain" description="AbiEi antitoxin N-terminal" evidence="1">
    <location>
        <begin position="6"/>
        <end position="49"/>
    </location>
</feature>